<keyword evidence="2" id="KW-1185">Reference proteome</keyword>
<gene>
    <name evidence="1" type="ORF">DPEC_G00314390</name>
</gene>
<accession>A0ACC2FC69</accession>
<comment type="caution">
    <text evidence="1">The sequence shown here is derived from an EMBL/GenBank/DDBJ whole genome shotgun (WGS) entry which is preliminary data.</text>
</comment>
<protein>
    <submittedName>
        <fullName evidence="1">Uncharacterized protein</fullName>
    </submittedName>
</protein>
<dbReference type="Proteomes" id="UP001157502">
    <property type="component" value="Chromosome 30"/>
</dbReference>
<proteinExistence type="predicted"/>
<evidence type="ECO:0000313" key="2">
    <source>
        <dbReference type="Proteomes" id="UP001157502"/>
    </source>
</evidence>
<reference evidence="1" key="1">
    <citation type="submission" date="2021-05" db="EMBL/GenBank/DDBJ databases">
        <authorList>
            <person name="Pan Q."/>
            <person name="Jouanno E."/>
            <person name="Zahm M."/>
            <person name="Klopp C."/>
            <person name="Cabau C."/>
            <person name="Louis A."/>
            <person name="Berthelot C."/>
            <person name="Parey E."/>
            <person name="Roest Crollius H."/>
            <person name="Montfort J."/>
            <person name="Robinson-Rechavi M."/>
            <person name="Bouchez O."/>
            <person name="Lampietro C."/>
            <person name="Lopez Roques C."/>
            <person name="Donnadieu C."/>
            <person name="Postlethwait J."/>
            <person name="Bobe J."/>
            <person name="Dillon D."/>
            <person name="Chandos A."/>
            <person name="von Hippel F."/>
            <person name="Guiguen Y."/>
        </authorList>
    </citation>
    <scope>NUCLEOTIDE SEQUENCE</scope>
    <source>
        <strain evidence="1">YG-Jan2019</strain>
    </source>
</reference>
<dbReference type="EMBL" id="CM055757">
    <property type="protein sequence ID" value="KAJ7988939.1"/>
    <property type="molecule type" value="Genomic_DNA"/>
</dbReference>
<name>A0ACC2FC69_DALPE</name>
<organism evidence="1 2">
    <name type="scientific">Dallia pectoralis</name>
    <name type="common">Alaska blackfish</name>
    <dbReference type="NCBI Taxonomy" id="75939"/>
    <lineage>
        <taxon>Eukaryota</taxon>
        <taxon>Metazoa</taxon>
        <taxon>Chordata</taxon>
        <taxon>Craniata</taxon>
        <taxon>Vertebrata</taxon>
        <taxon>Euteleostomi</taxon>
        <taxon>Actinopterygii</taxon>
        <taxon>Neopterygii</taxon>
        <taxon>Teleostei</taxon>
        <taxon>Protacanthopterygii</taxon>
        <taxon>Esociformes</taxon>
        <taxon>Umbridae</taxon>
        <taxon>Dallia</taxon>
    </lineage>
</organism>
<sequence length="88" mass="9183">MTTMLTVCFAVIAMQCVVLVHAQTTRSPGVTIRSGGVTSTVTSTVTMRPQIVVNTTTPNPKGGCASLHTSAFTFLIPMAVVGLHQGHI</sequence>
<evidence type="ECO:0000313" key="1">
    <source>
        <dbReference type="EMBL" id="KAJ7988939.1"/>
    </source>
</evidence>